<keyword evidence="2" id="KW-1185">Reference proteome</keyword>
<dbReference type="EMBL" id="VZRB01000010">
    <property type="protein sequence ID" value="KAB1146096.1"/>
    <property type="molecule type" value="Genomic_DNA"/>
</dbReference>
<proteinExistence type="predicted"/>
<accession>A0A6H9UYX4</accession>
<name>A0A6H9UYX4_9ACTN</name>
<organism evidence="1 2">
    <name type="scientific">Streptomyces luteolifulvus</name>
    <dbReference type="NCBI Taxonomy" id="2615112"/>
    <lineage>
        <taxon>Bacteria</taxon>
        <taxon>Bacillati</taxon>
        <taxon>Actinomycetota</taxon>
        <taxon>Actinomycetes</taxon>
        <taxon>Kitasatosporales</taxon>
        <taxon>Streptomycetaceae</taxon>
        <taxon>Streptomyces</taxon>
    </lineage>
</organism>
<reference evidence="1 2" key="1">
    <citation type="submission" date="2019-09" db="EMBL/GenBank/DDBJ databases">
        <title>Screening of Novel Bioactive Compounds from Soil-Associated.</title>
        <authorList>
            <person name="Zhao S."/>
        </authorList>
    </citation>
    <scope>NUCLEOTIDE SEQUENCE [LARGE SCALE GENOMIC DNA]</scope>
    <source>
        <strain evidence="1 2">HIT-DPA4</strain>
    </source>
</reference>
<evidence type="ECO:0000313" key="2">
    <source>
        <dbReference type="Proteomes" id="UP000442707"/>
    </source>
</evidence>
<protein>
    <submittedName>
        <fullName evidence="1">Uncharacterized protein</fullName>
    </submittedName>
</protein>
<dbReference type="Proteomes" id="UP000442707">
    <property type="component" value="Unassembled WGS sequence"/>
</dbReference>
<dbReference type="RefSeq" id="WP_150949776.1">
    <property type="nucleotide sequence ID" value="NZ_VZRB01000010.1"/>
</dbReference>
<comment type="caution">
    <text evidence="1">The sequence shown here is derived from an EMBL/GenBank/DDBJ whole genome shotgun (WGS) entry which is preliminary data.</text>
</comment>
<sequence>MGGVDERVRSAGRMRAHANAFVTRVTARNRLPLDYSVASLRVVDFLIDGLRKGGAQPEHVHGTLFGLGAYVGEVLVRRAGAVWVDFDAEQQAFFGQPVGVRMPDGRVWNPLGKIHNRFASGVPEDSLHTFYLTLPGRARRAAGVGATWGL</sequence>
<dbReference type="AlphaFoldDB" id="A0A6H9UYX4"/>
<evidence type="ECO:0000313" key="1">
    <source>
        <dbReference type="EMBL" id="KAB1146096.1"/>
    </source>
</evidence>
<gene>
    <name evidence="1" type="ORF">F7R91_17505</name>
</gene>